<keyword evidence="3 6" id="KW-0812">Transmembrane</keyword>
<feature type="transmembrane region" description="Helical" evidence="6">
    <location>
        <begin position="35"/>
        <end position="53"/>
    </location>
</feature>
<name>A0A8J7ISE0_9RHOB</name>
<evidence type="ECO:0000259" key="7">
    <source>
        <dbReference type="Pfam" id="PF01292"/>
    </source>
</evidence>
<organism evidence="8 9">
    <name type="scientific">Sedimentitalea arenosa</name>
    <dbReference type="NCBI Taxonomy" id="2798803"/>
    <lineage>
        <taxon>Bacteria</taxon>
        <taxon>Pseudomonadati</taxon>
        <taxon>Pseudomonadota</taxon>
        <taxon>Alphaproteobacteria</taxon>
        <taxon>Rhodobacterales</taxon>
        <taxon>Paracoccaceae</taxon>
        <taxon>Sedimentitalea</taxon>
    </lineage>
</organism>
<sequence>MERIKVWDPVVRIFHWSLVILFAANALVVDDDSKLHVWIGYGVLALVALRLLWGVVGSRHARFADFPPSLGGARRQVIEIATGRRHAEVGHSPLGALMIYNLLLALIVIGLSGHLMTTDRFWGVEWPEELHEFAVAWAEISVLLHVAAVVVESRRLGVNLPRAMVTGYKEMRPEEKSGV</sequence>
<dbReference type="InterPro" id="IPR011577">
    <property type="entry name" value="Cyt_b561_bac/Ni-Hgenase"/>
</dbReference>
<evidence type="ECO:0000256" key="2">
    <source>
        <dbReference type="ARBA" id="ARBA00022475"/>
    </source>
</evidence>
<keyword evidence="9" id="KW-1185">Reference proteome</keyword>
<dbReference type="PANTHER" id="PTHR30485">
    <property type="entry name" value="NI/FE-HYDROGENASE 1 B-TYPE CYTOCHROME SUBUNIT"/>
    <property type="match status" value="1"/>
</dbReference>
<comment type="caution">
    <text evidence="8">The sequence shown here is derived from an EMBL/GenBank/DDBJ whole genome shotgun (WGS) entry which is preliminary data.</text>
</comment>
<evidence type="ECO:0000313" key="9">
    <source>
        <dbReference type="Proteomes" id="UP000619079"/>
    </source>
</evidence>
<comment type="subcellular location">
    <subcellularLocation>
        <location evidence="1">Cell membrane</location>
        <topology evidence="1">Multi-pass membrane protein</topology>
    </subcellularLocation>
</comment>
<dbReference type="Proteomes" id="UP000619079">
    <property type="component" value="Unassembled WGS sequence"/>
</dbReference>
<dbReference type="PANTHER" id="PTHR30485:SF2">
    <property type="entry name" value="BLL0597 PROTEIN"/>
    <property type="match status" value="1"/>
</dbReference>
<proteinExistence type="predicted"/>
<protein>
    <submittedName>
        <fullName evidence="8">Cytochrome b/b6 domain-containing protein</fullName>
    </submittedName>
</protein>
<feature type="transmembrane region" description="Helical" evidence="6">
    <location>
        <begin position="12"/>
        <end position="29"/>
    </location>
</feature>
<dbReference type="InterPro" id="IPR016174">
    <property type="entry name" value="Di-haem_cyt_TM"/>
</dbReference>
<dbReference type="GO" id="GO:0022904">
    <property type="term" value="P:respiratory electron transport chain"/>
    <property type="evidence" value="ECO:0007669"/>
    <property type="project" value="InterPro"/>
</dbReference>
<evidence type="ECO:0000313" key="8">
    <source>
        <dbReference type="EMBL" id="MBJ6372271.1"/>
    </source>
</evidence>
<dbReference type="GO" id="GO:0009055">
    <property type="term" value="F:electron transfer activity"/>
    <property type="evidence" value="ECO:0007669"/>
    <property type="project" value="InterPro"/>
</dbReference>
<evidence type="ECO:0000256" key="4">
    <source>
        <dbReference type="ARBA" id="ARBA00022989"/>
    </source>
</evidence>
<dbReference type="EMBL" id="JAELVR010000008">
    <property type="protein sequence ID" value="MBJ6372271.1"/>
    <property type="molecule type" value="Genomic_DNA"/>
</dbReference>
<evidence type="ECO:0000256" key="3">
    <source>
        <dbReference type="ARBA" id="ARBA00022692"/>
    </source>
</evidence>
<keyword evidence="2" id="KW-1003">Cell membrane</keyword>
<dbReference type="AlphaFoldDB" id="A0A8J7ISE0"/>
<gene>
    <name evidence="8" type="ORF">JF290_12105</name>
</gene>
<dbReference type="RefSeq" id="WP_199025155.1">
    <property type="nucleotide sequence ID" value="NZ_JAELVR010000008.1"/>
</dbReference>
<dbReference type="Pfam" id="PF01292">
    <property type="entry name" value="Ni_hydr_CYTB"/>
    <property type="match status" value="1"/>
</dbReference>
<dbReference type="InterPro" id="IPR051542">
    <property type="entry name" value="Hydrogenase_cytochrome"/>
</dbReference>
<dbReference type="GO" id="GO:0020037">
    <property type="term" value="F:heme binding"/>
    <property type="evidence" value="ECO:0007669"/>
    <property type="project" value="TreeGrafter"/>
</dbReference>
<evidence type="ECO:0000256" key="5">
    <source>
        <dbReference type="ARBA" id="ARBA00023136"/>
    </source>
</evidence>
<dbReference type="SUPFAM" id="SSF81342">
    <property type="entry name" value="Transmembrane di-heme cytochromes"/>
    <property type="match status" value="1"/>
</dbReference>
<dbReference type="Gene3D" id="1.20.950.20">
    <property type="entry name" value="Transmembrane di-heme cytochromes, Chain C"/>
    <property type="match status" value="1"/>
</dbReference>
<feature type="transmembrane region" description="Helical" evidence="6">
    <location>
        <begin position="94"/>
        <end position="113"/>
    </location>
</feature>
<keyword evidence="5 6" id="KW-0472">Membrane</keyword>
<dbReference type="GO" id="GO:0005886">
    <property type="term" value="C:plasma membrane"/>
    <property type="evidence" value="ECO:0007669"/>
    <property type="project" value="UniProtKB-SubCell"/>
</dbReference>
<evidence type="ECO:0000256" key="6">
    <source>
        <dbReference type="SAM" id="Phobius"/>
    </source>
</evidence>
<reference evidence="8" key="1">
    <citation type="submission" date="2020-12" db="EMBL/GenBank/DDBJ databases">
        <title>Sedimentitalea sp. nov., isolated from sand in Incheon.</title>
        <authorList>
            <person name="Kim W."/>
        </authorList>
    </citation>
    <scope>NUCLEOTIDE SEQUENCE</scope>
    <source>
        <strain evidence="8">CAU 1593</strain>
    </source>
</reference>
<accession>A0A8J7ISE0</accession>
<feature type="domain" description="Cytochrome b561 bacterial/Ni-hydrogenase" evidence="7">
    <location>
        <begin position="6"/>
        <end position="167"/>
    </location>
</feature>
<evidence type="ECO:0000256" key="1">
    <source>
        <dbReference type="ARBA" id="ARBA00004651"/>
    </source>
</evidence>
<keyword evidence="4 6" id="KW-1133">Transmembrane helix</keyword>